<name>A0AAP6VIU0_9GAMM</name>
<dbReference type="EMBL" id="QESZ01000008">
    <property type="protein sequence ID" value="PWD74636.1"/>
    <property type="molecule type" value="Genomic_DNA"/>
</dbReference>
<protein>
    <submittedName>
        <fullName evidence="1">Uncharacterized protein</fullName>
    </submittedName>
</protein>
<gene>
    <name evidence="2" type="ORF">D5077_07960</name>
    <name evidence="1" type="ORF">DF213_05125</name>
</gene>
<dbReference type="Proteomes" id="UP000266633">
    <property type="component" value="Unassembled WGS sequence"/>
</dbReference>
<reference evidence="2 4" key="2">
    <citation type="submission" date="2018-09" db="EMBL/GenBank/DDBJ databases">
        <title>Phylogenetic diversity of Pectobacterium and Dickeya strains causing blackleg disease of potato in Morocco.</title>
        <authorList>
            <person name="Oulghazi S."/>
            <person name="Moumni M."/>
            <person name="Faure D."/>
        </authorList>
    </citation>
    <scope>NUCLEOTIDE SEQUENCE [LARGE SCALE GENOMIC DNA]</scope>
    <source>
        <strain evidence="2 4">S4.16.03.LID</strain>
    </source>
</reference>
<evidence type="ECO:0000313" key="1">
    <source>
        <dbReference type="EMBL" id="PWD74636.1"/>
    </source>
</evidence>
<dbReference type="Proteomes" id="UP000245055">
    <property type="component" value="Unassembled WGS sequence"/>
</dbReference>
<sequence length="98" mass="11125">MGLFGVFMSNHNPEIWLQAADDAAQSFLSQPADVRENGSDNGYNRISVLSSMESLADAVYYLNHPLYQFIKSHSNQWFRDGMTQAPEFTASWMCRQQG</sequence>
<keyword evidence="4" id="KW-1185">Reference proteome</keyword>
<dbReference type="AlphaFoldDB" id="A0AAP6VIU0"/>
<proteinExistence type="predicted"/>
<dbReference type="GeneID" id="49320706"/>
<dbReference type="RefSeq" id="WP_024108271.1">
    <property type="nucleotide sequence ID" value="NZ_CP031560.1"/>
</dbReference>
<evidence type="ECO:0000313" key="2">
    <source>
        <dbReference type="EMBL" id="RJL74611.1"/>
    </source>
</evidence>
<organism evidence="1 3">
    <name type="scientific">Dickeya dianthicola</name>
    <dbReference type="NCBI Taxonomy" id="204039"/>
    <lineage>
        <taxon>Bacteria</taxon>
        <taxon>Pseudomonadati</taxon>
        <taxon>Pseudomonadota</taxon>
        <taxon>Gammaproteobacteria</taxon>
        <taxon>Enterobacterales</taxon>
        <taxon>Pectobacteriaceae</taxon>
        <taxon>Dickeya</taxon>
    </lineage>
</organism>
<accession>A0AAP6VIU0</accession>
<evidence type="ECO:0000313" key="4">
    <source>
        <dbReference type="Proteomes" id="UP000266633"/>
    </source>
</evidence>
<reference evidence="1 3" key="1">
    <citation type="submission" date="2018-05" db="EMBL/GenBank/DDBJ databases">
        <title>Genomic diversity of pathogens causing Blackleg of Potato in Pakistan.</title>
        <authorList>
            <person name="Sarfraz S."/>
            <person name="Riaz K."/>
            <person name="Oulghazi S."/>
            <person name="Cigna J."/>
            <person name="Sahi S.T."/>
            <person name="Khan S.H."/>
            <person name="Hameed A."/>
            <person name="Faure D."/>
        </authorList>
    </citation>
    <scope>NUCLEOTIDE SEQUENCE [LARGE SCALE GENOMIC DNA]</scope>
    <source>
        <strain evidence="1 3">SS70</strain>
    </source>
</reference>
<dbReference type="EMBL" id="QZDO01000023">
    <property type="protein sequence ID" value="RJL74611.1"/>
    <property type="molecule type" value="Genomic_DNA"/>
</dbReference>
<comment type="caution">
    <text evidence="1">The sequence shown here is derived from an EMBL/GenBank/DDBJ whole genome shotgun (WGS) entry which is preliminary data.</text>
</comment>
<evidence type="ECO:0000313" key="3">
    <source>
        <dbReference type="Proteomes" id="UP000245055"/>
    </source>
</evidence>